<dbReference type="AlphaFoldDB" id="A0A318TKL7"/>
<proteinExistence type="predicted"/>
<organism evidence="1 2">
    <name type="scientific">Rhodopseudomonas faecalis</name>
    <dbReference type="NCBI Taxonomy" id="99655"/>
    <lineage>
        <taxon>Bacteria</taxon>
        <taxon>Pseudomonadati</taxon>
        <taxon>Pseudomonadota</taxon>
        <taxon>Alphaproteobacteria</taxon>
        <taxon>Hyphomicrobiales</taxon>
        <taxon>Nitrobacteraceae</taxon>
        <taxon>Rhodopseudomonas</taxon>
    </lineage>
</organism>
<evidence type="ECO:0000313" key="1">
    <source>
        <dbReference type="EMBL" id="PYF05421.1"/>
    </source>
</evidence>
<protein>
    <submittedName>
        <fullName evidence="1">Putative transposase</fullName>
    </submittedName>
</protein>
<keyword evidence="2" id="KW-1185">Reference proteome</keyword>
<reference evidence="1 2" key="1">
    <citation type="submission" date="2018-06" db="EMBL/GenBank/DDBJ databases">
        <title>Genomic Encyclopedia of Archaeal and Bacterial Type Strains, Phase II (KMG-II): from individual species to whole genera.</title>
        <authorList>
            <person name="Goeker M."/>
        </authorList>
    </citation>
    <scope>NUCLEOTIDE SEQUENCE [LARGE SCALE GENOMIC DNA]</scope>
    <source>
        <strain evidence="1 2">JCM 11668</strain>
    </source>
</reference>
<dbReference type="Proteomes" id="UP000248148">
    <property type="component" value="Unassembled WGS sequence"/>
</dbReference>
<dbReference type="EMBL" id="QJTI01000001">
    <property type="protein sequence ID" value="PYF05421.1"/>
    <property type="molecule type" value="Genomic_DNA"/>
</dbReference>
<evidence type="ECO:0000313" key="2">
    <source>
        <dbReference type="Proteomes" id="UP000248148"/>
    </source>
</evidence>
<sequence length="121" mass="13711">MDVSEAKRLKALEDENTRLKRLLADAMLDNAALKDLLGKNVWSASSMQGLRDIANDDSSCINVSGLSRVDCCCSQAMMRFAHAVPNKWFGHEARFFAQDLRHVDPLFRHHHSRALQSSQER</sequence>
<comment type="caution">
    <text evidence="1">The sequence shown here is derived from an EMBL/GenBank/DDBJ whole genome shotgun (WGS) entry which is preliminary data.</text>
</comment>
<gene>
    <name evidence="1" type="ORF">BJ122_101161</name>
</gene>
<name>A0A318TKL7_9BRAD</name>
<accession>A0A318TKL7</accession>